<evidence type="ECO:0000313" key="1">
    <source>
        <dbReference type="EMBL" id="AEN89597.1"/>
    </source>
</evidence>
<protein>
    <submittedName>
        <fullName evidence="1">Uncharacterized protein</fullName>
    </submittedName>
</protein>
<proteinExistence type="predicted"/>
<dbReference type="KEGG" id="bmh:BMWSH_2715"/>
<gene>
    <name evidence="1" type="ORF">BMWSH_2715</name>
</gene>
<dbReference type="Proteomes" id="UP000001283">
    <property type="component" value="Chromosome"/>
</dbReference>
<sequence length="37" mass="4458">MVGSFLYILDMKGFIREIDEERMHKKAVFYTSAKQFK</sequence>
<dbReference type="EMBL" id="CP003017">
    <property type="protein sequence ID" value="AEN89597.1"/>
    <property type="molecule type" value="Genomic_DNA"/>
</dbReference>
<accession>A0A8D3X1Y9</accession>
<organism evidence="1 2">
    <name type="scientific">Priestia megaterium (strain WSH-002)</name>
    <name type="common">Bacillus megaterium</name>
    <dbReference type="NCBI Taxonomy" id="1006007"/>
    <lineage>
        <taxon>Bacteria</taxon>
        <taxon>Bacillati</taxon>
        <taxon>Bacillota</taxon>
        <taxon>Bacilli</taxon>
        <taxon>Bacillales</taxon>
        <taxon>Bacillaceae</taxon>
        <taxon>Priestia</taxon>
    </lineage>
</organism>
<evidence type="ECO:0000313" key="2">
    <source>
        <dbReference type="Proteomes" id="UP000001283"/>
    </source>
</evidence>
<name>A0A8D3X1Y9_PRIMW</name>
<dbReference type="AlphaFoldDB" id="A0A8D3X1Y9"/>
<reference evidence="1 2" key="1">
    <citation type="journal article" date="2011" name="J. Bacteriol.">
        <title>Complete genome sequence of the industrial strain Bacillus megaterium WSH-002.</title>
        <authorList>
            <person name="Liu L."/>
            <person name="Li Y."/>
            <person name="Zhang J."/>
            <person name="Zou W."/>
            <person name="Zhou Z."/>
            <person name="Liu J."/>
            <person name="Li X."/>
            <person name="Wang L."/>
            <person name="Chen J."/>
        </authorList>
    </citation>
    <scope>NUCLEOTIDE SEQUENCE [LARGE SCALE GENOMIC DNA]</scope>
    <source>
        <strain evidence="1 2">WSH-002</strain>
    </source>
</reference>